<dbReference type="InterPro" id="IPR026112">
    <property type="entry name" value="AMN"/>
</dbReference>
<name>A0A9P1N9R2_9PELO</name>
<evidence type="ECO:0000256" key="1">
    <source>
        <dbReference type="SAM" id="Phobius"/>
    </source>
</evidence>
<dbReference type="AlphaFoldDB" id="A0A9P1N9R2"/>
<sequence length="298" mass="33624">MTTQSMSRVIQCMEGQFQFLIPPNTWGKENDDGNIQRELAENPIVIQNDANLDNAPIEGLINENSRNETLSLICKHVGTCPKPQCLEPFKPFGHCCEICGFHYTDALLRTAKLLTDMGYAETHMVSLELVDKVATDFIYELVVVAKDSENYRDEIHSEIVNAMVRDLRYNMGTAYQLSIHSSNVYLSKTDRSIRISSIVFGFLVYAMIIVLCIGAYLYKTKPVELETGEEVVEKLANEEEPVVEDTSEDLSSEVEEVPGDEKLIEEVSTKLAAEIMQEGLNPNFAIELEEITEERLIE</sequence>
<reference evidence="2" key="1">
    <citation type="submission" date="2022-11" db="EMBL/GenBank/DDBJ databases">
        <authorList>
            <person name="Kikuchi T."/>
        </authorList>
    </citation>
    <scope>NUCLEOTIDE SEQUENCE</scope>
    <source>
        <strain evidence="2">PS1010</strain>
    </source>
</reference>
<dbReference type="OrthoDB" id="5872647at2759"/>
<feature type="transmembrane region" description="Helical" evidence="1">
    <location>
        <begin position="198"/>
        <end position="218"/>
    </location>
</feature>
<keyword evidence="1" id="KW-1133">Transmembrane helix</keyword>
<evidence type="ECO:0000313" key="2">
    <source>
        <dbReference type="EMBL" id="CAI5453401.1"/>
    </source>
</evidence>
<accession>A0A9P1N9R2</accession>
<protein>
    <recommendedName>
        <fullName evidence="4">Protein amnionless</fullName>
    </recommendedName>
</protein>
<proteinExistence type="predicted"/>
<keyword evidence="1" id="KW-0472">Membrane</keyword>
<gene>
    <name evidence="2" type="ORF">CAMP_LOCUS16038</name>
</gene>
<dbReference type="EMBL" id="CANHGI010000005">
    <property type="protein sequence ID" value="CAI5453401.1"/>
    <property type="molecule type" value="Genomic_DNA"/>
</dbReference>
<comment type="caution">
    <text evidence="2">The sequence shown here is derived from an EMBL/GenBank/DDBJ whole genome shotgun (WGS) entry which is preliminary data.</text>
</comment>
<evidence type="ECO:0000313" key="3">
    <source>
        <dbReference type="Proteomes" id="UP001152747"/>
    </source>
</evidence>
<dbReference type="Proteomes" id="UP001152747">
    <property type="component" value="Unassembled WGS sequence"/>
</dbReference>
<keyword evidence="1" id="KW-0812">Transmembrane</keyword>
<dbReference type="Pfam" id="PF14828">
    <property type="entry name" value="Amnionless"/>
    <property type="match status" value="1"/>
</dbReference>
<evidence type="ECO:0008006" key="4">
    <source>
        <dbReference type="Google" id="ProtNLM"/>
    </source>
</evidence>
<organism evidence="2 3">
    <name type="scientific">Caenorhabditis angaria</name>
    <dbReference type="NCBI Taxonomy" id="860376"/>
    <lineage>
        <taxon>Eukaryota</taxon>
        <taxon>Metazoa</taxon>
        <taxon>Ecdysozoa</taxon>
        <taxon>Nematoda</taxon>
        <taxon>Chromadorea</taxon>
        <taxon>Rhabditida</taxon>
        <taxon>Rhabditina</taxon>
        <taxon>Rhabditomorpha</taxon>
        <taxon>Rhabditoidea</taxon>
        <taxon>Rhabditidae</taxon>
        <taxon>Peloderinae</taxon>
        <taxon>Caenorhabditis</taxon>
    </lineage>
</organism>
<keyword evidence="3" id="KW-1185">Reference proteome</keyword>